<comment type="similarity">
    <text evidence="1">Belongs to the remorin family.</text>
</comment>
<name>A0ABS8SNM1_DATST</name>
<feature type="compositionally biased region" description="Polar residues" evidence="3">
    <location>
        <begin position="13"/>
        <end position="31"/>
    </location>
</feature>
<gene>
    <name evidence="5" type="ORF">HAX54_043608</name>
</gene>
<feature type="region of interest" description="Disordered" evidence="3">
    <location>
        <begin position="1"/>
        <end position="41"/>
    </location>
</feature>
<keyword evidence="2" id="KW-0175">Coiled coil</keyword>
<evidence type="ECO:0000256" key="1">
    <source>
        <dbReference type="ARBA" id="ARBA00005711"/>
    </source>
</evidence>
<dbReference type="Pfam" id="PF03763">
    <property type="entry name" value="Remorin_C"/>
    <property type="match status" value="1"/>
</dbReference>
<reference evidence="5 6" key="1">
    <citation type="journal article" date="2021" name="BMC Genomics">
        <title>Datura genome reveals duplications of psychoactive alkaloid biosynthetic genes and high mutation rate following tissue culture.</title>
        <authorList>
            <person name="Rajewski A."/>
            <person name="Carter-House D."/>
            <person name="Stajich J."/>
            <person name="Litt A."/>
        </authorList>
    </citation>
    <scope>NUCLEOTIDE SEQUENCE [LARGE SCALE GENOMIC DNA]</scope>
    <source>
        <strain evidence="5">AR-01</strain>
    </source>
</reference>
<feature type="domain" description="Remorin C-terminal" evidence="4">
    <location>
        <begin position="51"/>
        <end position="156"/>
    </location>
</feature>
<sequence length="162" mass="18371">MEDRTLKLMDFLSTGSTMLSQETRETNPSPKKSSKGSVERDTVLAQLYNDKKSAFLKAWEESEKSRVDNKAQKKLSKVAAWENSKKAHPDAKLKKLEERLEQKKAEYAEKLKNKSALIHKEAEEKKAMVEAKRGEQILKTEEMAAKYRATGKTPKKLLGCVG</sequence>
<dbReference type="Proteomes" id="UP000823775">
    <property type="component" value="Unassembled WGS sequence"/>
</dbReference>
<accession>A0ABS8SNM1</accession>
<dbReference type="PANTHER" id="PTHR31775">
    <property type="entry name" value="OS02G0117200 PROTEIN"/>
    <property type="match status" value="1"/>
</dbReference>
<evidence type="ECO:0000313" key="6">
    <source>
        <dbReference type="Proteomes" id="UP000823775"/>
    </source>
</evidence>
<evidence type="ECO:0000256" key="2">
    <source>
        <dbReference type="SAM" id="Coils"/>
    </source>
</evidence>
<evidence type="ECO:0000256" key="3">
    <source>
        <dbReference type="SAM" id="MobiDB-lite"/>
    </source>
</evidence>
<dbReference type="EMBL" id="JACEIK010000654">
    <property type="protein sequence ID" value="MCD7460477.1"/>
    <property type="molecule type" value="Genomic_DNA"/>
</dbReference>
<dbReference type="InterPro" id="IPR005516">
    <property type="entry name" value="Remorin_C"/>
</dbReference>
<dbReference type="PANTHER" id="PTHR31775:SF23">
    <property type="entry name" value="REMORIN-LIKE"/>
    <property type="match status" value="1"/>
</dbReference>
<organism evidence="5 6">
    <name type="scientific">Datura stramonium</name>
    <name type="common">Jimsonweed</name>
    <name type="synonym">Common thornapple</name>
    <dbReference type="NCBI Taxonomy" id="4076"/>
    <lineage>
        <taxon>Eukaryota</taxon>
        <taxon>Viridiplantae</taxon>
        <taxon>Streptophyta</taxon>
        <taxon>Embryophyta</taxon>
        <taxon>Tracheophyta</taxon>
        <taxon>Spermatophyta</taxon>
        <taxon>Magnoliopsida</taxon>
        <taxon>eudicotyledons</taxon>
        <taxon>Gunneridae</taxon>
        <taxon>Pentapetalae</taxon>
        <taxon>asterids</taxon>
        <taxon>lamiids</taxon>
        <taxon>Solanales</taxon>
        <taxon>Solanaceae</taxon>
        <taxon>Solanoideae</taxon>
        <taxon>Datureae</taxon>
        <taxon>Datura</taxon>
    </lineage>
</organism>
<feature type="coiled-coil region" evidence="2">
    <location>
        <begin position="90"/>
        <end position="117"/>
    </location>
</feature>
<evidence type="ECO:0000313" key="5">
    <source>
        <dbReference type="EMBL" id="MCD7460477.1"/>
    </source>
</evidence>
<comment type="caution">
    <text evidence="5">The sequence shown here is derived from an EMBL/GenBank/DDBJ whole genome shotgun (WGS) entry which is preliminary data.</text>
</comment>
<protein>
    <recommendedName>
        <fullName evidence="4">Remorin C-terminal domain-containing protein</fullName>
    </recommendedName>
</protein>
<proteinExistence type="inferred from homology"/>
<evidence type="ECO:0000259" key="4">
    <source>
        <dbReference type="Pfam" id="PF03763"/>
    </source>
</evidence>
<keyword evidence="6" id="KW-1185">Reference proteome</keyword>